<dbReference type="AlphaFoldDB" id="A0A366DPK9"/>
<dbReference type="InterPro" id="IPR001017">
    <property type="entry name" value="DH_E1"/>
</dbReference>
<dbReference type="NCBIfam" id="TIGR03181">
    <property type="entry name" value="PDH_E1_alph_x"/>
    <property type="match status" value="1"/>
</dbReference>
<evidence type="ECO:0000256" key="5">
    <source>
        <dbReference type="ARBA" id="ARBA00023002"/>
    </source>
</evidence>
<keyword evidence="5 10" id="KW-0560">Oxidoreductase</keyword>
<dbReference type="FunFam" id="3.40.50.970:FF:000023">
    <property type="entry name" value="Pyruvate dehydrogenase E1 component subunit alpha"/>
    <property type="match status" value="1"/>
</dbReference>
<dbReference type="InterPro" id="IPR029061">
    <property type="entry name" value="THDP-binding"/>
</dbReference>
<proteinExistence type="predicted"/>
<evidence type="ECO:0000256" key="10">
    <source>
        <dbReference type="RuleBase" id="RU366007"/>
    </source>
</evidence>
<gene>
    <name evidence="12" type="ORF">DES48_11810</name>
</gene>
<evidence type="ECO:0000256" key="6">
    <source>
        <dbReference type="ARBA" id="ARBA00023052"/>
    </source>
</evidence>
<comment type="caution">
    <text evidence="12">The sequence shown here is derived from an EMBL/GenBank/DDBJ whole genome shotgun (WGS) entry which is preliminary data.</text>
</comment>
<evidence type="ECO:0000256" key="1">
    <source>
        <dbReference type="ARBA" id="ARBA00001964"/>
    </source>
</evidence>
<comment type="cofactor">
    <cofactor evidence="1 10">
        <name>thiamine diphosphate</name>
        <dbReference type="ChEBI" id="CHEBI:58937"/>
    </cofactor>
</comment>
<dbReference type="Proteomes" id="UP000252254">
    <property type="component" value="Unassembled WGS sequence"/>
</dbReference>
<evidence type="ECO:0000256" key="8">
    <source>
        <dbReference type="ARBA" id="ARBA00025211"/>
    </source>
</evidence>
<comment type="catalytic activity">
    <reaction evidence="9 10">
        <text>N(6)-[(R)-lipoyl]-L-lysyl-[protein] + pyruvate + H(+) = N(6)-[(R)-S(8)-acetyldihydrolipoyl]-L-lysyl-[protein] + CO2</text>
        <dbReference type="Rhea" id="RHEA:19189"/>
        <dbReference type="Rhea" id="RHEA-COMP:10474"/>
        <dbReference type="Rhea" id="RHEA-COMP:10478"/>
        <dbReference type="ChEBI" id="CHEBI:15361"/>
        <dbReference type="ChEBI" id="CHEBI:15378"/>
        <dbReference type="ChEBI" id="CHEBI:16526"/>
        <dbReference type="ChEBI" id="CHEBI:83099"/>
        <dbReference type="ChEBI" id="CHEBI:83111"/>
        <dbReference type="EC" id="1.2.4.1"/>
    </reaction>
</comment>
<evidence type="ECO:0000313" key="13">
    <source>
        <dbReference type="Proteomes" id="UP000252254"/>
    </source>
</evidence>
<evidence type="ECO:0000256" key="9">
    <source>
        <dbReference type="ARBA" id="ARBA00051231"/>
    </source>
</evidence>
<keyword evidence="13" id="KW-1185">Reference proteome</keyword>
<dbReference type="EMBL" id="QNRI01000018">
    <property type="protein sequence ID" value="RBO92030.1"/>
    <property type="molecule type" value="Genomic_DNA"/>
</dbReference>
<keyword evidence="7 10" id="KW-0670">Pyruvate</keyword>
<keyword evidence="6 10" id="KW-0786">Thiamine pyrophosphate</keyword>
<name>A0A366DPK9_9BACI</name>
<dbReference type="InterPro" id="IPR017596">
    <property type="entry name" value="PdhA/BkdA"/>
</dbReference>
<evidence type="ECO:0000256" key="2">
    <source>
        <dbReference type="ARBA" id="ARBA00011870"/>
    </source>
</evidence>
<evidence type="ECO:0000256" key="4">
    <source>
        <dbReference type="ARBA" id="ARBA00014159"/>
    </source>
</evidence>
<sequence length="360" mass="40478">MKRILENIENQYETFQILNEDGEIINEDAMPELSDDELKELMTRMVYTRILDQRSIALNRQGRLGFYAPTAGQEASQLGTQFALEKEDFLLPAYRDVPQLIWHGLPLYQAFLFSRGHYHGNQMPEGVNALSPQIIIGAQYTQAAGVALGMKKRGQKSVAITYTGDGGTSQGDFYEGINFAGAYQAPAIFVVQNNRFAISVPVDKQTAAKTLAQKAVAAGIEGIQVDGMDVLAVYAATKDARERAVNGEGPTLIETLTYRYGPHTMAGDDPTRYRTEDLDSEWEKKDPIVRFRKFLENKGLWSEDQENEVIEKAKEEIKAAIKKADQQPKQKVSDLIQNMYEELPAHLEEQLEEYKAKESK</sequence>
<accession>A0A366DPK9</accession>
<evidence type="ECO:0000313" key="12">
    <source>
        <dbReference type="EMBL" id="RBO92030.1"/>
    </source>
</evidence>
<comment type="subunit">
    <text evidence="2 10">Heterodimer of an alpha and a beta chain.</text>
</comment>
<evidence type="ECO:0000256" key="7">
    <source>
        <dbReference type="ARBA" id="ARBA00023317"/>
    </source>
</evidence>
<dbReference type="CDD" id="cd02000">
    <property type="entry name" value="TPP_E1_PDC_ADC_BCADC"/>
    <property type="match status" value="1"/>
</dbReference>
<dbReference type="PANTHER" id="PTHR43380:SF1">
    <property type="entry name" value="2-OXOISOVALERATE DEHYDROGENASE SUBUNIT ALPHA, MITOCHONDRIAL"/>
    <property type="match status" value="1"/>
</dbReference>
<organism evidence="12 13">
    <name type="scientific">Paraliobacillus ryukyuensis</name>
    <dbReference type="NCBI Taxonomy" id="200904"/>
    <lineage>
        <taxon>Bacteria</taxon>
        <taxon>Bacillati</taxon>
        <taxon>Bacillota</taxon>
        <taxon>Bacilli</taxon>
        <taxon>Bacillales</taxon>
        <taxon>Bacillaceae</taxon>
        <taxon>Paraliobacillus</taxon>
    </lineage>
</organism>
<dbReference type="EC" id="1.2.4.1" evidence="3 10"/>
<dbReference type="STRING" id="200904.GCA_900168775_01430"/>
<comment type="function">
    <text evidence="8 10">The pyruvate dehydrogenase complex catalyzes the overall conversion of pyruvate to acetyl-CoA and CO(2). It contains multiple copies of three enzymatic components: pyruvate dehydrogenase (E1), dihydrolipoamide acetyltransferase (E2) and lipoamide dehydrogenase (E3).</text>
</comment>
<dbReference type="GO" id="GO:0009083">
    <property type="term" value="P:branched-chain amino acid catabolic process"/>
    <property type="evidence" value="ECO:0007669"/>
    <property type="project" value="TreeGrafter"/>
</dbReference>
<evidence type="ECO:0000256" key="3">
    <source>
        <dbReference type="ARBA" id="ARBA00012281"/>
    </source>
</evidence>
<feature type="domain" description="Dehydrogenase E1 component" evidence="11">
    <location>
        <begin position="43"/>
        <end position="332"/>
    </location>
</feature>
<evidence type="ECO:0000259" key="11">
    <source>
        <dbReference type="Pfam" id="PF00676"/>
    </source>
</evidence>
<dbReference type="InterPro" id="IPR050771">
    <property type="entry name" value="Alpha-ketoacid_DH_E1_comp"/>
</dbReference>
<dbReference type="Gene3D" id="3.40.50.970">
    <property type="match status" value="1"/>
</dbReference>
<protein>
    <recommendedName>
        <fullName evidence="4 10">Pyruvate dehydrogenase E1 component subunit alpha</fullName>
        <ecNumber evidence="3 10">1.2.4.1</ecNumber>
    </recommendedName>
</protein>
<dbReference type="Pfam" id="PF00676">
    <property type="entry name" value="E1_dh"/>
    <property type="match status" value="1"/>
</dbReference>
<dbReference type="PANTHER" id="PTHR43380">
    <property type="entry name" value="2-OXOISOVALERATE DEHYDROGENASE SUBUNIT ALPHA, MITOCHONDRIAL"/>
    <property type="match status" value="1"/>
</dbReference>
<reference evidence="12 13" key="1">
    <citation type="submission" date="2018-06" db="EMBL/GenBank/DDBJ databases">
        <title>Genomic Encyclopedia of Type Strains, Phase IV (KMG-IV): sequencing the most valuable type-strain genomes for metagenomic binning, comparative biology and taxonomic classification.</title>
        <authorList>
            <person name="Goeker M."/>
        </authorList>
    </citation>
    <scope>NUCLEOTIDE SEQUENCE [LARGE SCALE GENOMIC DNA]</scope>
    <source>
        <strain evidence="12 13">DSM 15140</strain>
    </source>
</reference>
<dbReference type="GO" id="GO:0004739">
    <property type="term" value="F:pyruvate dehydrogenase (acetyl-transferring) activity"/>
    <property type="evidence" value="ECO:0007669"/>
    <property type="project" value="UniProtKB-UniRule"/>
</dbReference>
<dbReference type="OrthoDB" id="9766715at2"/>
<dbReference type="RefSeq" id="WP_079709320.1">
    <property type="nucleotide sequence ID" value="NZ_BAABQN010000019.1"/>
</dbReference>
<dbReference type="SUPFAM" id="SSF52518">
    <property type="entry name" value="Thiamin diphosphate-binding fold (THDP-binding)"/>
    <property type="match status" value="1"/>
</dbReference>